<dbReference type="GO" id="GO:0008188">
    <property type="term" value="F:neuropeptide receptor activity"/>
    <property type="evidence" value="ECO:0000318"/>
    <property type="project" value="GO_Central"/>
</dbReference>
<dbReference type="OMA" id="HMEMRIS"/>
<evidence type="ECO:0000256" key="2">
    <source>
        <dbReference type="ARBA" id="ARBA00022475"/>
    </source>
</evidence>
<feature type="domain" description="G-protein coupled receptors family 1 profile" evidence="14">
    <location>
        <begin position="69"/>
        <end position="347"/>
    </location>
</feature>
<dbReference type="GO" id="GO:0005886">
    <property type="term" value="C:plasma membrane"/>
    <property type="evidence" value="ECO:0000318"/>
    <property type="project" value="GO_Central"/>
</dbReference>
<dbReference type="KEGG" id="bfo:118407379"/>
<keyword evidence="8 11" id="KW-0675">Receptor</keyword>
<dbReference type="Gene3D" id="1.20.1070.10">
    <property type="entry name" value="Rhodopsin 7-helix transmembrane proteins"/>
    <property type="match status" value="1"/>
</dbReference>
<keyword evidence="9" id="KW-0325">Glycoprotein</keyword>
<dbReference type="RefSeq" id="XP_035663740.1">
    <property type="nucleotide sequence ID" value="XM_035807847.1"/>
</dbReference>
<keyword evidence="2" id="KW-1003">Cell membrane</keyword>
<evidence type="ECO:0000259" key="14">
    <source>
        <dbReference type="PROSITE" id="PS50262"/>
    </source>
</evidence>
<protein>
    <submittedName>
        <fullName evidence="16">G-protein coupled receptor 54-like</fullName>
    </submittedName>
</protein>
<dbReference type="PANTHER" id="PTHR45695">
    <property type="entry name" value="LEUCOKININ RECEPTOR-RELATED"/>
    <property type="match status" value="1"/>
</dbReference>
<feature type="transmembrane region" description="Helical" evidence="13">
    <location>
        <begin position="169"/>
        <end position="191"/>
    </location>
</feature>
<dbReference type="GO" id="GO:0007218">
    <property type="term" value="P:neuropeptide signaling pathway"/>
    <property type="evidence" value="ECO:0000318"/>
    <property type="project" value="GO_Central"/>
</dbReference>
<dbReference type="OrthoDB" id="10021382at2759"/>
<feature type="transmembrane region" description="Helical" evidence="13">
    <location>
        <begin position="326"/>
        <end position="350"/>
    </location>
</feature>
<evidence type="ECO:0000256" key="1">
    <source>
        <dbReference type="ARBA" id="ARBA00004651"/>
    </source>
</evidence>
<dbReference type="PANTHER" id="PTHR45695:SF23">
    <property type="entry name" value="GALANIN-LIKE G-PROTEIN COUPLED RECEPTOR NPR-9"/>
    <property type="match status" value="1"/>
</dbReference>
<keyword evidence="5 11" id="KW-0297">G-protein coupled receptor</keyword>
<feature type="transmembrane region" description="Helical" evidence="13">
    <location>
        <begin position="53"/>
        <end position="78"/>
    </location>
</feature>
<comment type="subcellular location">
    <subcellularLocation>
        <location evidence="1">Cell membrane</location>
        <topology evidence="1">Multi-pass membrane protein</topology>
    </subcellularLocation>
</comment>
<dbReference type="Pfam" id="PF00001">
    <property type="entry name" value="7tm_1"/>
    <property type="match status" value="1"/>
</dbReference>
<evidence type="ECO:0000256" key="12">
    <source>
        <dbReference type="SAM" id="MobiDB-lite"/>
    </source>
</evidence>
<evidence type="ECO:0000256" key="6">
    <source>
        <dbReference type="ARBA" id="ARBA00023136"/>
    </source>
</evidence>
<keyword evidence="4 13" id="KW-1133">Transmembrane helix</keyword>
<dbReference type="InterPro" id="IPR000276">
    <property type="entry name" value="GPCR_Rhodpsn"/>
</dbReference>
<gene>
    <name evidence="16" type="primary">LOC118407379</name>
</gene>
<feature type="region of interest" description="Disordered" evidence="12">
    <location>
        <begin position="405"/>
        <end position="443"/>
    </location>
</feature>
<evidence type="ECO:0000256" key="10">
    <source>
        <dbReference type="ARBA" id="ARBA00023224"/>
    </source>
</evidence>
<reference evidence="16" key="1">
    <citation type="submission" date="2025-08" db="UniProtKB">
        <authorList>
            <consortium name="RefSeq"/>
        </authorList>
    </citation>
    <scope>IDENTIFICATION</scope>
    <source>
        <strain evidence="16">S238N-H82</strain>
        <tissue evidence="16">Testes</tissue>
    </source>
</reference>
<dbReference type="PROSITE" id="PS50262">
    <property type="entry name" value="G_PROTEIN_RECEP_F1_2"/>
    <property type="match status" value="1"/>
</dbReference>
<dbReference type="GeneID" id="118407379"/>
<evidence type="ECO:0000256" key="8">
    <source>
        <dbReference type="ARBA" id="ARBA00023170"/>
    </source>
</evidence>
<dbReference type="SMART" id="SM01381">
    <property type="entry name" value="7TM_GPCR_Srsx"/>
    <property type="match status" value="1"/>
</dbReference>
<dbReference type="Proteomes" id="UP000001554">
    <property type="component" value="Unplaced"/>
</dbReference>
<keyword evidence="7" id="KW-1015">Disulfide bond</keyword>
<feature type="transmembrane region" description="Helical" evidence="13">
    <location>
        <begin position="127"/>
        <end position="148"/>
    </location>
</feature>
<keyword evidence="3 11" id="KW-0812">Transmembrane</keyword>
<keyword evidence="10 11" id="KW-0807">Transducer</keyword>
<feature type="transmembrane region" description="Helical" evidence="13">
    <location>
        <begin position="236"/>
        <end position="261"/>
    </location>
</feature>
<dbReference type="InterPro" id="IPR000405">
    <property type="entry name" value="Galanin_rcpt"/>
</dbReference>
<keyword evidence="6 13" id="KW-0472">Membrane</keyword>
<dbReference type="PRINTS" id="PR00237">
    <property type="entry name" value="GPCRRHODOPSN"/>
</dbReference>
<evidence type="ECO:0000256" key="3">
    <source>
        <dbReference type="ARBA" id="ARBA00022692"/>
    </source>
</evidence>
<evidence type="ECO:0000256" key="5">
    <source>
        <dbReference type="ARBA" id="ARBA00023040"/>
    </source>
</evidence>
<name>A0A9J7HSN1_BRAFL</name>
<evidence type="ECO:0000256" key="13">
    <source>
        <dbReference type="SAM" id="Phobius"/>
    </source>
</evidence>
<evidence type="ECO:0000256" key="11">
    <source>
        <dbReference type="RuleBase" id="RU000688"/>
    </source>
</evidence>
<evidence type="ECO:0000313" key="16">
    <source>
        <dbReference type="RefSeq" id="XP_035663740.1"/>
    </source>
</evidence>
<evidence type="ECO:0000256" key="9">
    <source>
        <dbReference type="ARBA" id="ARBA00023180"/>
    </source>
</evidence>
<dbReference type="InterPro" id="IPR017452">
    <property type="entry name" value="GPCR_Rhodpsn_7TM"/>
</dbReference>
<evidence type="ECO:0000313" key="15">
    <source>
        <dbReference type="Proteomes" id="UP000001554"/>
    </source>
</evidence>
<dbReference type="AlphaFoldDB" id="A0A9J7HSN1"/>
<comment type="similarity">
    <text evidence="11">Belongs to the G-protein coupled receptor 1 family.</text>
</comment>
<dbReference type="GO" id="GO:0046887">
    <property type="term" value="P:positive regulation of hormone secretion"/>
    <property type="evidence" value="ECO:0000318"/>
    <property type="project" value="GO_Central"/>
</dbReference>
<proteinExistence type="inferred from homology"/>
<accession>A0A9J7HSN1</accession>
<feature type="compositionally biased region" description="Basic and acidic residues" evidence="12">
    <location>
        <begin position="411"/>
        <end position="429"/>
    </location>
</feature>
<dbReference type="CDD" id="cd15095">
    <property type="entry name" value="7tmA_KiSS1R"/>
    <property type="match status" value="1"/>
</dbReference>
<organism evidence="15 16">
    <name type="scientific">Branchiostoma floridae</name>
    <name type="common">Florida lancelet</name>
    <name type="synonym">Amphioxus</name>
    <dbReference type="NCBI Taxonomy" id="7739"/>
    <lineage>
        <taxon>Eukaryota</taxon>
        <taxon>Metazoa</taxon>
        <taxon>Chordata</taxon>
        <taxon>Cephalochordata</taxon>
        <taxon>Leptocardii</taxon>
        <taxon>Amphioxiformes</taxon>
        <taxon>Branchiostomatidae</taxon>
        <taxon>Branchiostoma</taxon>
    </lineage>
</organism>
<dbReference type="SUPFAM" id="SSF81321">
    <property type="entry name" value="Family A G protein-coupled receptor-like"/>
    <property type="match status" value="1"/>
</dbReference>
<dbReference type="PROSITE" id="PS00237">
    <property type="entry name" value="G_PROTEIN_RECEP_F1_1"/>
    <property type="match status" value="1"/>
</dbReference>
<evidence type="ECO:0000256" key="4">
    <source>
        <dbReference type="ARBA" id="ARBA00022989"/>
    </source>
</evidence>
<feature type="transmembrane region" description="Helical" evidence="13">
    <location>
        <begin position="288"/>
        <end position="306"/>
    </location>
</feature>
<feature type="transmembrane region" description="Helical" evidence="13">
    <location>
        <begin position="90"/>
        <end position="115"/>
    </location>
</feature>
<keyword evidence="15" id="KW-1185">Reference proteome</keyword>
<evidence type="ECO:0000256" key="7">
    <source>
        <dbReference type="ARBA" id="ARBA00023157"/>
    </source>
</evidence>
<dbReference type="PRINTS" id="PR00663">
    <property type="entry name" value="GALANINR"/>
</dbReference>
<sequence>MMADPNLTISLPDNATWELDSFVTSNVTQSTPPGIPEPAEAVVKPLQLGVEAWVVPLVFSIITLVGVTGNGLVIYVIARYGQMKTVTNYYLLNLAVVDLSFLLCCVPFTAIIFATNDWMFGSFMCKFVFYFMQVTFTATGLTLAALSLDRYYAIIHPIGSMYYRTPRTAFLVNAVVWAAAFVLASPVAVAYQQWEGNFQGPRTYCTDVRNIRICLSELHGYFRLLQHWSNQNWRKAYWVIMVVLCFVIPLAVCTFTSAHVFHRLWKKSASQPLVTSNQHRALMRKRKVCRMVVAVVVIFTICWAPNHIINLWVLLDDDFPETWVMFGVKVAALCLSYANSSINPIIYAFMGENFRKRFKKAFPKVFHANRVMPLALSARQVMPVLQGGANGDRLLNPPEGCAVIGGAEPGSSKDDDHADIKGTRSDRVEVISTEPLNRQAGAM</sequence>